<dbReference type="SUPFAM" id="SSF56112">
    <property type="entry name" value="Protein kinase-like (PK-like)"/>
    <property type="match status" value="1"/>
</dbReference>
<evidence type="ECO:0000313" key="5">
    <source>
        <dbReference type="Proteomes" id="UP000515125"/>
    </source>
</evidence>
<evidence type="ECO:0000256" key="2">
    <source>
        <dbReference type="ARBA" id="ARBA00022840"/>
    </source>
</evidence>
<protein>
    <submittedName>
        <fullName evidence="6">Serine/threonine-protein kinase ATG1</fullName>
    </submittedName>
</protein>
<dbReference type="PROSITE" id="PS50011">
    <property type="entry name" value="PROTEIN_KINASE_DOM"/>
    <property type="match status" value="1"/>
</dbReference>
<dbReference type="GeneID" id="34623180"/>
<evidence type="ECO:0000259" key="4">
    <source>
        <dbReference type="PROSITE" id="PS50011"/>
    </source>
</evidence>
<evidence type="ECO:0000256" key="1">
    <source>
        <dbReference type="ARBA" id="ARBA00022741"/>
    </source>
</evidence>
<dbReference type="PANTHER" id="PTHR24346">
    <property type="entry name" value="MAP/MICROTUBULE AFFINITY-REGULATING KINASE"/>
    <property type="match status" value="1"/>
</dbReference>
<organism evidence="5 6">
    <name type="scientific">Cyclospora cayetanensis</name>
    <dbReference type="NCBI Taxonomy" id="88456"/>
    <lineage>
        <taxon>Eukaryota</taxon>
        <taxon>Sar</taxon>
        <taxon>Alveolata</taxon>
        <taxon>Apicomplexa</taxon>
        <taxon>Conoidasida</taxon>
        <taxon>Coccidia</taxon>
        <taxon>Eucoccidiorida</taxon>
        <taxon>Eimeriorina</taxon>
        <taxon>Eimeriidae</taxon>
        <taxon>Cyclospora</taxon>
    </lineage>
</organism>
<keyword evidence="2" id="KW-0067">ATP-binding</keyword>
<feature type="region of interest" description="Disordered" evidence="3">
    <location>
        <begin position="383"/>
        <end position="430"/>
    </location>
</feature>
<feature type="compositionally biased region" description="Basic and acidic residues" evidence="3">
    <location>
        <begin position="383"/>
        <end position="393"/>
    </location>
</feature>
<dbReference type="SMART" id="SM00220">
    <property type="entry name" value="S_TKc"/>
    <property type="match status" value="1"/>
</dbReference>
<dbReference type="Gene3D" id="1.10.510.10">
    <property type="entry name" value="Transferase(Phosphotransferase) domain 1"/>
    <property type="match status" value="2"/>
</dbReference>
<gene>
    <name evidence="6" type="primary">LOC34623180</name>
</gene>
<evidence type="ECO:0000313" key="6">
    <source>
        <dbReference type="RefSeq" id="XP_026193732.1"/>
    </source>
</evidence>
<keyword evidence="6" id="KW-0808">Transferase</keyword>
<keyword evidence="1" id="KW-0547">Nucleotide-binding</keyword>
<accession>A0A6P6S242</accession>
<dbReference type="GO" id="GO:0004674">
    <property type="term" value="F:protein serine/threonine kinase activity"/>
    <property type="evidence" value="ECO:0007669"/>
    <property type="project" value="TreeGrafter"/>
</dbReference>
<dbReference type="PROSITE" id="PS00108">
    <property type="entry name" value="PROTEIN_KINASE_ST"/>
    <property type="match status" value="1"/>
</dbReference>
<dbReference type="GO" id="GO:0035556">
    <property type="term" value="P:intracellular signal transduction"/>
    <property type="evidence" value="ECO:0007669"/>
    <property type="project" value="TreeGrafter"/>
</dbReference>
<dbReference type="PANTHER" id="PTHR24346:SF30">
    <property type="entry name" value="MATERNAL EMBRYONIC LEUCINE ZIPPER KINASE"/>
    <property type="match status" value="1"/>
</dbReference>
<dbReference type="Proteomes" id="UP000515125">
    <property type="component" value="Unplaced"/>
</dbReference>
<dbReference type="GO" id="GO:0005737">
    <property type="term" value="C:cytoplasm"/>
    <property type="evidence" value="ECO:0007669"/>
    <property type="project" value="TreeGrafter"/>
</dbReference>
<name>A0A6P6S242_9EIME</name>
<keyword evidence="6" id="KW-0418">Kinase</keyword>
<feature type="region of interest" description="Disordered" evidence="3">
    <location>
        <begin position="252"/>
        <end position="274"/>
    </location>
</feature>
<sequence>MRSLEASPSEATANGPCRRLSLPIPKRISPPTRGDFHRENLCMHSAHKYSCGVSPSHFSDASTVDDAEEGPPGVPLAQQPYSVSDIMSLFPLDRLIGTGSQSFVYACHSLQDFEGIGGEASPLDVPLCIKHIVADASREALTAACRLIHPHVARHFAVLDDWRGLWILMEYVKGPDLAVYVHRRGRLGVSTAKHIFRQLISALDCVHSSGLVHQDVKLENIVVRHSSGLEHEQQPHHLRQEKHTQEIREPCQRGALSDSEELPENKSPPASPPYLEEEKVKDCVPLEILLVDFGSAELWRLLVAAAASSPSPSCLVRARGGGVQAPETFTDAPACCKSDIWSAGILLCLLLVGKSPFEGSSVLSTLAAAADCVGDVFARDLPGRKRRPQDEAKSMPGQAAAGSLSSCVASEGGKGGPHRGPSRLPPGTAGSDAVLQRLKRVFSDPEWMGVPSEAKALIARMLAVDARVRPSAAEVLQSAWLASP</sequence>
<dbReference type="RefSeq" id="XP_026193732.1">
    <property type="nucleotide sequence ID" value="XM_026337947.1"/>
</dbReference>
<evidence type="ECO:0000256" key="3">
    <source>
        <dbReference type="SAM" id="MobiDB-lite"/>
    </source>
</evidence>
<dbReference type="OrthoDB" id="193931at2759"/>
<feature type="domain" description="Protein kinase" evidence="4">
    <location>
        <begin position="90"/>
        <end position="481"/>
    </location>
</feature>
<reference evidence="6" key="1">
    <citation type="submission" date="2025-08" db="UniProtKB">
        <authorList>
            <consortium name="RefSeq"/>
        </authorList>
    </citation>
    <scope>IDENTIFICATION</scope>
</reference>
<dbReference type="InterPro" id="IPR000719">
    <property type="entry name" value="Prot_kinase_dom"/>
</dbReference>
<dbReference type="InterPro" id="IPR011009">
    <property type="entry name" value="Kinase-like_dom_sf"/>
</dbReference>
<dbReference type="InterPro" id="IPR008271">
    <property type="entry name" value="Ser/Thr_kinase_AS"/>
</dbReference>
<dbReference type="AlphaFoldDB" id="A0A6P6S242"/>
<dbReference type="Pfam" id="PF00069">
    <property type="entry name" value="Pkinase"/>
    <property type="match status" value="2"/>
</dbReference>
<feature type="region of interest" description="Disordered" evidence="3">
    <location>
        <begin position="1"/>
        <end position="32"/>
    </location>
</feature>
<dbReference type="GO" id="GO:0005524">
    <property type="term" value="F:ATP binding"/>
    <property type="evidence" value="ECO:0007669"/>
    <property type="project" value="UniProtKB-KW"/>
</dbReference>
<proteinExistence type="predicted"/>
<keyword evidence="5" id="KW-1185">Reference proteome</keyword>